<proteinExistence type="predicted"/>
<name>A0A8D4UWD1_9FIRM</name>
<organism evidence="2 3">
    <name type="scientific">Dialister hominis</name>
    <dbReference type="NCBI Taxonomy" id="2582419"/>
    <lineage>
        <taxon>Bacteria</taxon>
        <taxon>Bacillati</taxon>
        <taxon>Bacillota</taxon>
        <taxon>Negativicutes</taxon>
        <taxon>Veillonellales</taxon>
        <taxon>Veillonellaceae</taxon>
        <taxon>Dialister</taxon>
    </lineage>
</organism>
<evidence type="ECO:0000313" key="2">
    <source>
        <dbReference type="EMBL" id="BBK26178.1"/>
    </source>
</evidence>
<dbReference type="KEGG" id="dho:Dia5BBH33_21130"/>
<gene>
    <name evidence="2" type="ORF">Dia5BBH33_21130</name>
</gene>
<protein>
    <submittedName>
        <fullName evidence="2">Uncharacterized protein</fullName>
    </submittedName>
</protein>
<sequence length="69" mass="7455">MGTIPCPGRRSAAFLPGNDTGGTSPGTLPSKDSPLGTVFSGKLRAVAYDYYTTFEENWRRKSTLKGDKQ</sequence>
<feature type="region of interest" description="Disordered" evidence="1">
    <location>
        <begin position="1"/>
        <end position="33"/>
    </location>
</feature>
<keyword evidence="3" id="KW-1185">Reference proteome</keyword>
<dbReference type="Proteomes" id="UP000320585">
    <property type="component" value="Chromosome"/>
</dbReference>
<accession>A0A8D4UWD1</accession>
<dbReference type="EMBL" id="AP019697">
    <property type="protein sequence ID" value="BBK26178.1"/>
    <property type="molecule type" value="Genomic_DNA"/>
</dbReference>
<dbReference type="AlphaFoldDB" id="A0A8D4UWD1"/>
<evidence type="ECO:0000256" key="1">
    <source>
        <dbReference type="SAM" id="MobiDB-lite"/>
    </source>
</evidence>
<reference evidence="3" key="1">
    <citation type="submission" date="2019-05" db="EMBL/GenBank/DDBJ databases">
        <title>Complete genome sequencing of Dialister sp. strain 5BBH33.</title>
        <authorList>
            <person name="Sakamoto M."/>
            <person name="Murakami T."/>
            <person name="Mori H."/>
        </authorList>
    </citation>
    <scope>NUCLEOTIDE SEQUENCE [LARGE SCALE GENOMIC DNA]</scope>
    <source>
        <strain evidence="3">5BBH33</strain>
    </source>
</reference>
<evidence type="ECO:0000313" key="3">
    <source>
        <dbReference type="Proteomes" id="UP000320585"/>
    </source>
</evidence>